<dbReference type="GO" id="GO:0003841">
    <property type="term" value="F:1-acylglycerol-3-phosphate O-acyltransferase activity"/>
    <property type="evidence" value="ECO:0007669"/>
    <property type="project" value="TreeGrafter"/>
</dbReference>
<dbReference type="CDD" id="cd07989">
    <property type="entry name" value="LPLAT_AGPAT-like"/>
    <property type="match status" value="1"/>
</dbReference>
<reference evidence="4 5" key="1">
    <citation type="submission" date="2023-08" db="EMBL/GenBank/DDBJ databases">
        <title>Helicovermis profunda gen. nov., sp. nov., a novel mesophilic, fermentative bacterium within the Bacillota from a deep-sea hydrothermal vent chimney.</title>
        <authorList>
            <person name="Miyazaki U."/>
            <person name="Mizutani D."/>
            <person name="Hashimoto Y."/>
            <person name="Tame A."/>
            <person name="Sawayama S."/>
            <person name="Miyazaki J."/>
            <person name="Takai K."/>
            <person name="Nakagawa S."/>
        </authorList>
    </citation>
    <scope>NUCLEOTIDE SEQUENCE [LARGE SCALE GENOMIC DNA]</scope>
    <source>
        <strain evidence="4 5">S502</strain>
    </source>
</reference>
<evidence type="ECO:0000259" key="3">
    <source>
        <dbReference type="SMART" id="SM00563"/>
    </source>
</evidence>
<dbReference type="GO" id="GO:0006654">
    <property type="term" value="P:phosphatidic acid biosynthetic process"/>
    <property type="evidence" value="ECO:0007669"/>
    <property type="project" value="TreeGrafter"/>
</dbReference>
<accession>A0AAU9EVC2</accession>
<dbReference type="Pfam" id="PF01553">
    <property type="entry name" value="Acyltransferase"/>
    <property type="match status" value="1"/>
</dbReference>
<name>A0AAU9EVC2_9FIRM</name>
<keyword evidence="2 4" id="KW-0012">Acyltransferase</keyword>
<dbReference type="InterPro" id="IPR002123">
    <property type="entry name" value="Plipid/glycerol_acylTrfase"/>
</dbReference>
<dbReference type="PANTHER" id="PTHR10434">
    <property type="entry name" value="1-ACYL-SN-GLYCEROL-3-PHOSPHATE ACYLTRANSFERASE"/>
    <property type="match status" value="1"/>
</dbReference>
<dbReference type="RefSeq" id="WP_338534715.1">
    <property type="nucleotide sequence ID" value="NZ_AP028654.1"/>
</dbReference>
<dbReference type="KEGG" id="hprf:HLPR_13760"/>
<dbReference type="EMBL" id="AP028654">
    <property type="protein sequence ID" value="BEP29045.1"/>
    <property type="molecule type" value="Genomic_DNA"/>
</dbReference>
<dbReference type="AlphaFoldDB" id="A0AAU9EVC2"/>
<dbReference type="SMART" id="SM00563">
    <property type="entry name" value="PlsC"/>
    <property type="match status" value="1"/>
</dbReference>
<dbReference type="PANTHER" id="PTHR10434:SF40">
    <property type="entry name" value="1-ACYL-SN-GLYCEROL-3-PHOSPHATE ACYLTRANSFERASE"/>
    <property type="match status" value="1"/>
</dbReference>
<keyword evidence="5" id="KW-1185">Reference proteome</keyword>
<proteinExistence type="predicted"/>
<evidence type="ECO:0000256" key="2">
    <source>
        <dbReference type="ARBA" id="ARBA00023315"/>
    </source>
</evidence>
<dbReference type="SUPFAM" id="SSF69593">
    <property type="entry name" value="Glycerol-3-phosphate (1)-acyltransferase"/>
    <property type="match status" value="1"/>
</dbReference>
<sequence length="195" mass="22380">MFKFIVKTAIKVFFNIFYRIDIEGYENIPSNIGYIICSNHINLSDPLVIGISIKENIHFMAKKELFKFKPFGLFFRAVGGFPVDRDGNDISAIKTSFKLLKKGKAILIFAEGTRNKTNKPLLAKPGVAMIAIKSRIPILPITVDSTYKVFSKIKIIIHEPIYYSEFYGKKIENDEYQRLTQDIVNDIYKSITIKK</sequence>
<evidence type="ECO:0000313" key="5">
    <source>
        <dbReference type="Proteomes" id="UP001321786"/>
    </source>
</evidence>
<evidence type="ECO:0000313" key="4">
    <source>
        <dbReference type="EMBL" id="BEP29045.1"/>
    </source>
</evidence>
<evidence type="ECO:0000256" key="1">
    <source>
        <dbReference type="ARBA" id="ARBA00022679"/>
    </source>
</evidence>
<gene>
    <name evidence="4" type="ORF">HLPR_13760</name>
</gene>
<dbReference type="Proteomes" id="UP001321786">
    <property type="component" value="Chromosome"/>
</dbReference>
<keyword evidence="1" id="KW-0808">Transferase</keyword>
<feature type="domain" description="Phospholipid/glycerol acyltransferase" evidence="3">
    <location>
        <begin position="34"/>
        <end position="146"/>
    </location>
</feature>
<protein>
    <submittedName>
        <fullName evidence="4">Lysophospholipid acyltransferase family protein</fullName>
    </submittedName>
</protein>
<organism evidence="4 5">
    <name type="scientific">Helicovermis profundi</name>
    <dbReference type="NCBI Taxonomy" id="3065157"/>
    <lineage>
        <taxon>Bacteria</taxon>
        <taxon>Bacillati</taxon>
        <taxon>Bacillota</taxon>
        <taxon>Clostridia</taxon>
        <taxon>Helicovermis</taxon>
    </lineage>
</organism>